<evidence type="ECO:0000313" key="2">
    <source>
        <dbReference type="Proteomes" id="UP000606974"/>
    </source>
</evidence>
<gene>
    <name evidence="1" type="ORF">GJ744_007423</name>
</gene>
<name>A0A8H7DXW3_9EURO</name>
<dbReference type="AlphaFoldDB" id="A0A8H7DXW3"/>
<comment type="caution">
    <text evidence="1">The sequence shown here is derived from an EMBL/GenBank/DDBJ whole genome shotgun (WGS) entry which is preliminary data.</text>
</comment>
<dbReference type="Proteomes" id="UP000606974">
    <property type="component" value="Unassembled WGS sequence"/>
</dbReference>
<organism evidence="1 2">
    <name type="scientific">Endocarpon pusillum</name>
    <dbReference type="NCBI Taxonomy" id="364733"/>
    <lineage>
        <taxon>Eukaryota</taxon>
        <taxon>Fungi</taxon>
        <taxon>Dikarya</taxon>
        <taxon>Ascomycota</taxon>
        <taxon>Pezizomycotina</taxon>
        <taxon>Eurotiomycetes</taxon>
        <taxon>Chaetothyriomycetidae</taxon>
        <taxon>Verrucariales</taxon>
        <taxon>Verrucariaceae</taxon>
        <taxon>Endocarpon</taxon>
    </lineage>
</organism>
<accession>A0A8H7DXW3</accession>
<dbReference type="PROSITE" id="PS51257">
    <property type="entry name" value="PROKAR_LIPOPROTEIN"/>
    <property type="match status" value="1"/>
</dbReference>
<dbReference type="EMBL" id="JAACFV010000362">
    <property type="protein sequence ID" value="KAF7502077.1"/>
    <property type="molecule type" value="Genomic_DNA"/>
</dbReference>
<keyword evidence="2" id="KW-1185">Reference proteome</keyword>
<evidence type="ECO:0000313" key="1">
    <source>
        <dbReference type="EMBL" id="KAF7502077.1"/>
    </source>
</evidence>
<sequence>MQQDRRQDPGILQPRVFSVSPGMVLHSWFGCSSDTVNAEGSAGWKARGMQILLH</sequence>
<protein>
    <submittedName>
        <fullName evidence="1">Uncharacterized protein</fullName>
    </submittedName>
</protein>
<feature type="non-terminal residue" evidence="1">
    <location>
        <position position="1"/>
    </location>
</feature>
<reference evidence="1" key="1">
    <citation type="submission" date="2020-02" db="EMBL/GenBank/DDBJ databases">
        <authorList>
            <person name="Palmer J.M."/>
        </authorList>
    </citation>
    <scope>NUCLEOTIDE SEQUENCE</scope>
    <source>
        <strain evidence="1">EPUS1.4</strain>
        <tissue evidence="1">Thallus</tissue>
    </source>
</reference>
<proteinExistence type="predicted"/>